<dbReference type="SUPFAM" id="SSF56672">
    <property type="entry name" value="DNA/RNA polymerases"/>
    <property type="match status" value="1"/>
</dbReference>
<proteinExistence type="predicted"/>
<organism evidence="2 3">
    <name type="scientific">Lithospermum erythrorhizon</name>
    <name type="common">Purple gromwell</name>
    <name type="synonym">Lithospermum officinale var. erythrorhizon</name>
    <dbReference type="NCBI Taxonomy" id="34254"/>
    <lineage>
        <taxon>Eukaryota</taxon>
        <taxon>Viridiplantae</taxon>
        <taxon>Streptophyta</taxon>
        <taxon>Embryophyta</taxon>
        <taxon>Tracheophyta</taxon>
        <taxon>Spermatophyta</taxon>
        <taxon>Magnoliopsida</taxon>
        <taxon>eudicotyledons</taxon>
        <taxon>Gunneridae</taxon>
        <taxon>Pentapetalae</taxon>
        <taxon>asterids</taxon>
        <taxon>lamiids</taxon>
        <taxon>Boraginales</taxon>
        <taxon>Boraginaceae</taxon>
        <taxon>Boraginoideae</taxon>
        <taxon>Lithospermeae</taxon>
        <taxon>Lithospermum</taxon>
    </lineage>
</organism>
<dbReference type="Pfam" id="PF07727">
    <property type="entry name" value="RVT_2"/>
    <property type="match status" value="2"/>
</dbReference>
<dbReference type="InterPro" id="IPR043502">
    <property type="entry name" value="DNA/RNA_pol_sf"/>
</dbReference>
<reference evidence="2 3" key="1">
    <citation type="submission" date="2024-01" db="EMBL/GenBank/DDBJ databases">
        <title>The complete chloroplast genome sequence of Lithospermum erythrorhizon: insights into the phylogenetic relationship among Boraginaceae species and the maternal lineages of purple gromwells.</title>
        <authorList>
            <person name="Okada T."/>
            <person name="Watanabe K."/>
        </authorList>
    </citation>
    <scope>NUCLEOTIDE SEQUENCE [LARGE SCALE GENOMIC DNA]</scope>
</reference>
<feature type="domain" description="Reverse transcriptase Ty1/copia-type" evidence="1">
    <location>
        <begin position="162"/>
        <end position="245"/>
    </location>
</feature>
<dbReference type="PANTHER" id="PTHR11439:SF511">
    <property type="match status" value="1"/>
</dbReference>
<dbReference type="InterPro" id="IPR013103">
    <property type="entry name" value="RVT_2"/>
</dbReference>
<sequence>MFASVHDQSLQDWPASGCSDHGQMQANLAGFDHFLDLWGPYKVSTRLDTRAQAYSVQVGIQDQEEAGSMDKYKARLVANGYNQIEGIDYFDSFSPMAKNVIVRIVLALAVAKSWILHQMDINNAFLHGYLDEDIYMSLPEGYREEEQGKSHHDPCLFLYKADKVFLIIVYVADILITDISEQAMLEVKDYLHEQFTIKDLGVAKYFLEIEIARSQQEMYLTQKKYIRDILLDLKMEDAIAVGTPLPHDWFVHDDNSPLLADASVYRRLVGRLLYLNFTMPDLTFSVHFLSQFMRHPSDAHWRAALHVVKYHRWTSSHGLFYSSQQHLELEAYYDTDWAKCSVTRRSVTGYDIMLGSSLVSWKSKKQATVARSSSKA</sequence>
<accession>A0AAV3RG72</accession>
<keyword evidence="3" id="KW-1185">Reference proteome</keyword>
<feature type="domain" description="Reverse transcriptase Ty1/copia-type" evidence="1">
    <location>
        <begin position="66"/>
        <end position="149"/>
    </location>
</feature>
<name>A0AAV3RG72_LITER</name>
<dbReference type="EMBL" id="BAABME010026708">
    <property type="protein sequence ID" value="GAA0174361.1"/>
    <property type="molecule type" value="Genomic_DNA"/>
</dbReference>
<dbReference type="PANTHER" id="PTHR11439">
    <property type="entry name" value="GAG-POL-RELATED RETROTRANSPOSON"/>
    <property type="match status" value="1"/>
</dbReference>
<dbReference type="CDD" id="cd09272">
    <property type="entry name" value="RNase_HI_RT_Ty1"/>
    <property type="match status" value="1"/>
</dbReference>
<protein>
    <submittedName>
        <fullName evidence="2">Transmembrane signal receptor</fullName>
    </submittedName>
</protein>
<evidence type="ECO:0000259" key="1">
    <source>
        <dbReference type="Pfam" id="PF07727"/>
    </source>
</evidence>
<evidence type="ECO:0000313" key="3">
    <source>
        <dbReference type="Proteomes" id="UP001454036"/>
    </source>
</evidence>
<keyword evidence="2" id="KW-0472">Membrane</keyword>
<dbReference type="Proteomes" id="UP001454036">
    <property type="component" value="Unassembled WGS sequence"/>
</dbReference>
<evidence type="ECO:0000313" key="2">
    <source>
        <dbReference type="EMBL" id="GAA0174361.1"/>
    </source>
</evidence>
<gene>
    <name evidence="2" type="ORF">LIER_41712</name>
</gene>
<keyword evidence="2" id="KW-0812">Transmembrane</keyword>
<keyword evidence="2" id="KW-0675">Receptor</keyword>
<dbReference type="AlphaFoldDB" id="A0AAV3RG72"/>
<comment type="caution">
    <text evidence="2">The sequence shown here is derived from an EMBL/GenBank/DDBJ whole genome shotgun (WGS) entry which is preliminary data.</text>
</comment>